<evidence type="ECO:0000259" key="1">
    <source>
        <dbReference type="Pfam" id="PF00326"/>
    </source>
</evidence>
<dbReference type="InterPro" id="IPR029058">
    <property type="entry name" value="AB_hydrolase_fold"/>
</dbReference>
<sequence length="616" mass="67158">MNETHASSPAVEAISARDAVAASIDFAELQAGQEGLFWNEYRPQDGACRLWRWQQGQPVCLTPSGFSVRSRVYEYGGGSFCLAPQCVVFVNDSDQQLYRQALDGSAPQPLTHGQKRYGGLAYAAGLVLAVEEEAASPMDIHRVVAIELAGGGRTVLAEGADFYASPILCDDGTRLAWVEWSRPHQPWGETRLMCAERRADGGWFKPVCLAGDGPEPESLQQPRFDALSRLKCLTDRNGFWQPWGESGEGWLPLPSLPADHAGAPWQLSASSWLPLPGDEFLATWYDDGFARLGICHADGRIEDYTGAFSHFRSLAADTDHLYTIAQSPQQPAAVVAIDRHSHACQVLAGGASPLPAEAVSLPVALSFPSGNDYAYAFFYPAQGRQGPAPLVVFIHGGPTSAFYPVLDLRLQFWTQRGFSVAQLNYRGSTCYGRAYRQALHLHWGETDVEDACALVAWLGEKGLADPASAFIRGSSAGGYTTLCALAFTDVFRGGASLYGVSDPAALARDTHKFEADYLHWLIGDPDIDQPVYAARTPLLHADRINVPVVFFQGELDKVVVPEQTRAMVDALAQRGVPVEAHYYPEERHGFHQAANMAGALEAEWRFYEAVLNAPNP</sequence>
<dbReference type="Gene3D" id="3.40.50.1820">
    <property type="entry name" value="alpha/beta hydrolase"/>
    <property type="match status" value="1"/>
</dbReference>
<name>A0ABR7YVM5_9PSED</name>
<dbReference type="RefSeq" id="WP_190416615.1">
    <property type="nucleotide sequence ID" value="NZ_JAAOCA010000001.1"/>
</dbReference>
<evidence type="ECO:0000313" key="3">
    <source>
        <dbReference type="Proteomes" id="UP000805841"/>
    </source>
</evidence>
<gene>
    <name evidence="2" type="ORF">HAQ05_00485</name>
</gene>
<comment type="caution">
    <text evidence="2">The sequence shown here is derived from an EMBL/GenBank/DDBJ whole genome shotgun (WGS) entry which is preliminary data.</text>
</comment>
<organism evidence="2 3">
    <name type="scientific">Pseudomonas typographi</name>
    <dbReference type="NCBI Taxonomy" id="2715964"/>
    <lineage>
        <taxon>Bacteria</taxon>
        <taxon>Pseudomonadati</taxon>
        <taxon>Pseudomonadota</taxon>
        <taxon>Gammaproteobacteria</taxon>
        <taxon>Pseudomonadales</taxon>
        <taxon>Pseudomonadaceae</taxon>
        <taxon>Pseudomonas</taxon>
    </lineage>
</organism>
<dbReference type="PANTHER" id="PTHR43056:SF5">
    <property type="entry name" value="PEPTIDASE S9 PROLYL OLIGOPEPTIDASE CATALYTIC DOMAIN-CONTAINING PROTEIN"/>
    <property type="match status" value="1"/>
</dbReference>
<reference evidence="2 3" key="1">
    <citation type="journal article" date="2020" name="Insects">
        <title>Bacteria Belonging to Pseudomonas typographi sp. nov. from the Bark Beetle Ips typographus Have Genomic Potential to Aid in the Host Ecology.</title>
        <authorList>
            <person name="Peral-Aranega E."/>
            <person name="Saati-Santamaria Z."/>
            <person name="Kolarik M."/>
            <person name="Rivas R."/>
            <person name="Garcia-Fraile P."/>
        </authorList>
    </citation>
    <scope>NUCLEOTIDE SEQUENCE [LARGE SCALE GENOMIC DNA]</scope>
    <source>
        <strain evidence="2 3">CA3A</strain>
    </source>
</reference>
<protein>
    <submittedName>
        <fullName evidence="2">S9 family peptidase</fullName>
    </submittedName>
</protein>
<dbReference type="SUPFAM" id="SSF53474">
    <property type="entry name" value="alpha/beta-Hydrolases"/>
    <property type="match status" value="1"/>
</dbReference>
<keyword evidence="3" id="KW-1185">Reference proteome</keyword>
<dbReference type="InterPro" id="IPR001375">
    <property type="entry name" value="Peptidase_S9_cat"/>
</dbReference>
<dbReference type="SUPFAM" id="SSF82171">
    <property type="entry name" value="DPP6 N-terminal domain-like"/>
    <property type="match status" value="1"/>
</dbReference>
<feature type="domain" description="Peptidase S9 prolyl oligopeptidase catalytic" evidence="1">
    <location>
        <begin position="406"/>
        <end position="612"/>
    </location>
</feature>
<evidence type="ECO:0000313" key="2">
    <source>
        <dbReference type="EMBL" id="MBD1597189.1"/>
    </source>
</evidence>
<dbReference type="PANTHER" id="PTHR43056">
    <property type="entry name" value="PEPTIDASE S9 PROLYL OLIGOPEPTIDASE"/>
    <property type="match status" value="1"/>
</dbReference>
<accession>A0ABR7YVM5</accession>
<dbReference type="Proteomes" id="UP000805841">
    <property type="component" value="Unassembled WGS sequence"/>
</dbReference>
<proteinExistence type="predicted"/>
<dbReference type="EMBL" id="JAAOCA010000001">
    <property type="protein sequence ID" value="MBD1597189.1"/>
    <property type="molecule type" value="Genomic_DNA"/>
</dbReference>
<dbReference type="InterPro" id="IPR050585">
    <property type="entry name" value="Xaa-Pro_dipeptidyl-ppase/CocE"/>
</dbReference>
<dbReference type="Pfam" id="PF00326">
    <property type="entry name" value="Peptidase_S9"/>
    <property type="match status" value="1"/>
</dbReference>